<accession>A0A0K2RX58</accession>
<sequence>MVNNQKHSFHLVDPSPWPLVAAIGGFTMTSGGVLYMHNYAGGGSTFLLGVFITLYVMFTWWRDIIREGTLEGQHTYQVQIGLRMGMLLFIVSEIMFFFAFFWAFFHSSLSPTFDAGSYWLSDGVPSLSAWEIPLLNTVILLSSGATITWAHHAIVAGGRKEAILGLLGTVALAIVFTALQGFEYAHAPFTISDGAYGSCFYLATGFHGFHVFIGTCFIIVCTLRLISHHFTREHHFGFEAAAWYWHFVDVVWLFLFISIYWWGGK</sequence>
<keyword evidence="8 11" id="KW-0496">Mitochondrion</keyword>
<dbReference type="AlphaFoldDB" id="A0A0K2RX58"/>
<feature type="transmembrane region" description="Helical" evidence="9">
    <location>
        <begin position="82"/>
        <end position="105"/>
    </location>
</feature>
<keyword evidence="5" id="KW-1278">Translocase</keyword>
<evidence type="ECO:0000256" key="5">
    <source>
        <dbReference type="ARBA" id="ARBA00022967"/>
    </source>
</evidence>
<geneLocation type="mitochondrion" evidence="11"/>
<dbReference type="InterPro" id="IPR000298">
    <property type="entry name" value="Cyt_c_oxidase-like_su3"/>
</dbReference>
<feature type="domain" description="Heme-copper oxidase subunit III family profile" evidence="10">
    <location>
        <begin position="5"/>
        <end position="264"/>
    </location>
</feature>
<dbReference type="GO" id="GO:0004129">
    <property type="term" value="F:cytochrome-c oxidase activity"/>
    <property type="evidence" value="ECO:0007669"/>
    <property type="project" value="InterPro"/>
</dbReference>
<name>A0A0K2RX58_9STRA</name>
<feature type="transmembrane region" description="Helical" evidence="9">
    <location>
        <begin position="162"/>
        <end position="180"/>
    </location>
</feature>
<gene>
    <name evidence="11" type="primary">cox3</name>
</gene>
<dbReference type="GeneID" id="25398405"/>
<evidence type="ECO:0000256" key="7">
    <source>
        <dbReference type="ARBA" id="ARBA00023136"/>
    </source>
</evidence>
<evidence type="ECO:0000256" key="8">
    <source>
        <dbReference type="RuleBase" id="RU003375"/>
    </source>
</evidence>
<dbReference type="GO" id="GO:0031090">
    <property type="term" value="C:organelle membrane"/>
    <property type="evidence" value="ECO:0007669"/>
    <property type="project" value="UniProtKB-ARBA"/>
</dbReference>
<dbReference type="InterPro" id="IPR013833">
    <property type="entry name" value="Cyt_c_oxidase_su3_a-hlx"/>
</dbReference>
<dbReference type="Gene3D" id="1.10.287.70">
    <property type="match status" value="1"/>
</dbReference>
<keyword evidence="6 9" id="KW-1133">Transmembrane helix</keyword>
<keyword evidence="7 9" id="KW-0472">Membrane</keyword>
<protein>
    <recommendedName>
        <fullName evidence="3 8">Cytochrome c oxidase subunit 3</fullName>
    </recommendedName>
</protein>
<evidence type="ECO:0000256" key="2">
    <source>
        <dbReference type="ARBA" id="ARBA00010581"/>
    </source>
</evidence>
<feature type="transmembrane region" description="Helical" evidence="9">
    <location>
        <begin position="243"/>
        <end position="263"/>
    </location>
</feature>
<organism evidence="11">
    <name type="scientific">Triparma laevis</name>
    <dbReference type="NCBI Taxonomy" id="1534972"/>
    <lineage>
        <taxon>Eukaryota</taxon>
        <taxon>Sar</taxon>
        <taxon>Stramenopiles</taxon>
        <taxon>Ochrophyta</taxon>
        <taxon>Bolidophyceae</taxon>
        <taxon>Parmales</taxon>
        <taxon>Triparmaceae</taxon>
        <taxon>Triparma</taxon>
    </lineage>
</organism>
<evidence type="ECO:0000256" key="1">
    <source>
        <dbReference type="ARBA" id="ARBA00004141"/>
    </source>
</evidence>
<dbReference type="FunFam" id="1.20.120.80:FF:000002">
    <property type="entry name" value="Cytochrome c oxidase subunit 3"/>
    <property type="match status" value="1"/>
</dbReference>
<keyword evidence="4 8" id="KW-0812">Transmembrane</keyword>
<comment type="function">
    <text evidence="8">Component of the cytochrome c oxidase, the last enzyme in the mitochondrial electron transport chain which drives oxidative phosphorylation. The respiratory chain contains 3 multisubunit complexes succinate dehydrogenase (complex II, CII), ubiquinol-cytochrome c oxidoreductase (cytochrome b-c1 complex, complex III, CIII) and cytochrome c oxidase (complex IV, CIV), that cooperate to transfer electrons derived from NADH and succinate to molecular oxygen, creating an electrochemical gradient over the inner membrane that drives transmembrane transport and the ATP synthase. Cytochrome c oxidase is the component of the respiratory chain that catalyzes the reduction of oxygen to water. Electrons originating from reduced cytochrome c in the intermembrane space (IMS) are transferred via the dinuclear copper A center (CU(A)) of subunit 2 and heme A of subunit 1 to the active site in subunit 1, a binuclear center (BNC) formed by heme A3 and copper B (CU(B)). The BNC reduces molecular oxygen to 2 water molecules using 4 electrons from cytochrome c in the IMS and 4 protons from the mitochondrial matrix.</text>
</comment>
<feature type="transmembrane region" description="Helical" evidence="9">
    <location>
        <begin position="16"/>
        <end position="36"/>
    </location>
</feature>
<feature type="transmembrane region" description="Helical" evidence="9">
    <location>
        <begin position="42"/>
        <end position="61"/>
    </location>
</feature>
<evidence type="ECO:0000256" key="4">
    <source>
        <dbReference type="ARBA" id="ARBA00022692"/>
    </source>
</evidence>
<dbReference type="RefSeq" id="YP_009163698.1">
    <property type="nucleotide sequence ID" value="NC_027747.1"/>
</dbReference>
<dbReference type="PROSITE" id="PS50253">
    <property type="entry name" value="COX3"/>
    <property type="match status" value="1"/>
</dbReference>
<comment type="subcellular location">
    <subcellularLocation>
        <location evidence="1">Membrane</location>
        <topology evidence="1">Multi-pass membrane protein</topology>
    </subcellularLocation>
</comment>
<dbReference type="SUPFAM" id="SSF81452">
    <property type="entry name" value="Cytochrome c oxidase subunit III-like"/>
    <property type="match status" value="1"/>
</dbReference>
<dbReference type="CDD" id="cd01665">
    <property type="entry name" value="Cyt_c_Oxidase_III"/>
    <property type="match status" value="1"/>
</dbReference>
<dbReference type="Pfam" id="PF00510">
    <property type="entry name" value="COX3"/>
    <property type="match status" value="1"/>
</dbReference>
<dbReference type="PANTHER" id="PTHR11403">
    <property type="entry name" value="CYTOCHROME C OXIDASE SUBUNIT III"/>
    <property type="match status" value="1"/>
</dbReference>
<dbReference type="InterPro" id="IPR035973">
    <property type="entry name" value="Cyt_c_oxidase_su3-like_sf"/>
</dbReference>
<evidence type="ECO:0000256" key="6">
    <source>
        <dbReference type="ARBA" id="ARBA00022989"/>
    </source>
</evidence>
<feature type="transmembrane region" description="Helical" evidence="9">
    <location>
        <begin position="132"/>
        <end position="150"/>
    </location>
</feature>
<proteinExistence type="inferred from homology"/>
<dbReference type="GO" id="GO:0005739">
    <property type="term" value="C:mitochondrion"/>
    <property type="evidence" value="ECO:0007669"/>
    <property type="project" value="TreeGrafter"/>
</dbReference>
<feature type="transmembrane region" description="Helical" evidence="9">
    <location>
        <begin position="200"/>
        <end position="223"/>
    </location>
</feature>
<dbReference type="EMBL" id="AP014626">
    <property type="protein sequence ID" value="BAS19152.1"/>
    <property type="molecule type" value="Genomic_DNA"/>
</dbReference>
<dbReference type="Gene3D" id="1.20.120.80">
    <property type="entry name" value="Cytochrome c oxidase, subunit III, four-helix bundle"/>
    <property type="match status" value="1"/>
</dbReference>
<dbReference type="PANTHER" id="PTHR11403:SF7">
    <property type="entry name" value="CYTOCHROME C OXIDASE SUBUNIT 3"/>
    <property type="match status" value="1"/>
</dbReference>
<dbReference type="GO" id="GO:0031967">
    <property type="term" value="C:organelle envelope"/>
    <property type="evidence" value="ECO:0007669"/>
    <property type="project" value="UniProtKB-ARBA"/>
</dbReference>
<dbReference type="InterPro" id="IPR033945">
    <property type="entry name" value="Cyt_c_oxase_su3_dom"/>
</dbReference>
<evidence type="ECO:0000256" key="3">
    <source>
        <dbReference type="ARBA" id="ARBA00015944"/>
    </source>
</evidence>
<evidence type="ECO:0000256" key="9">
    <source>
        <dbReference type="SAM" id="Phobius"/>
    </source>
</evidence>
<dbReference type="FunFam" id="1.10.287.70:FF:000082">
    <property type="entry name" value="Cytochrome c oxidase subunit 3"/>
    <property type="match status" value="1"/>
</dbReference>
<comment type="similarity">
    <text evidence="2 8">Belongs to the cytochrome c oxidase subunit 3 family.</text>
</comment>
<dbReference type="InterPro" id="IPR024791">
    <property type="entry name" value="Cyt_c/ubiquinol_Oxase_su3"/>
</dbReference>
<evidence type="ECO:0000259" key="10">
    <source>
        <dbReference type="PROSITE" id="PS50253"/>
    </source>
</evidence>
<dbReference type="GO" id="GO:0006123">
    <property type="term" value="P:mitochondrial electron transport, cytochrome c to oxygen"/>
    <property type="evidence" value="ECO:0007669"/>
    <property type="project" value="UniProtKB-ARBA"/>
</dbReference>
<reference evidence="11" key="1">
    <citation type="journal article" date="2016" name="Curr. Genet.">
        <title>Sequencing and analysis of the complete organellar genomes of Parmales, a closely related group to Bacillariophyta (diatoms).</title>
        <authorList>
            <person name="Tajima N."/>
            <person name="Saitoh K."/>
            <person name="Sato S."/>
            <person name="Maruyama F."/>
            <person name="Ichinomiya M."/>
            <person name="Yoshikawa S."/>
            <person name="Kurokawa K."/>
            <person name="Ohta H."/>
            <person name="Tabata S."/>
            <person name="Kuwata A."/>
            <person name="Sato N."/>
        </authorList>
    </citation>
    <scope>NUCLEOTIDE SEQUENCE</scope>
</reference>
<dbReference type="GO" id="GO:0045277">
    <property type="term" value="C:respiratory chain complex IV"/>
    <property type="evidence" value="ECO:0007669"/>
    <property type="project" value="UniProtKB-ARBA"/>
</dbReference>
<evidence type="ECO:0000313" key="11">
    <source>
        <dbReference type="EMBL" id="BAS19152.1"/>
    </source>
</evidence>